<dbReference type="GO" id="GO:1990904">
    <property type="term" value="C:ribonucleoprotein complex"/>
    <property type="evidence" value="ECO:0007669"/>
    <property type="project" value="UniProtKB-KW"/>
</dbReference>
<gene>
    <name evidence="9" type="primary">LOC100908983</name>
</gene>
<comment type="similarity">
    <text evidence="2">Belongs to the mitochondrion-specific ribosomal protein mS33 family.</text>
</comment>
<dbReference type="GeneID" id="100908983"/>
<dbReference type="KEGG" id="goe:100908983"/>
<keyword evidence="8" id="KW-1185">Reference proteome</keyword>
<evidence type="ECO:0000256" key="2">
    <source>
        <dbReference type="ARBA" id="ARBA00008970"/>
    </source>
</evidence>
<keyword evidence="3 9" id="KW-0689">Ribosomal protein</keyword>
<dbReference type="PANTHER" id="PTHR13362">
    <property type="entry name" value="MITOCHONDRIAL RIBOSOMAL PROTEIN S33"/>
    <property type="match status" value="1"/>
</dbReference>
<reference evidence="9" key="1">
    <citation type="submission" date="2025-08" db="UniProtKB">
        <authorList>
            <consortium name="RefSeq"/>
        </authorList>
    </citation>
    <scope>IDENTIFICATION</scope>
</reference>
<evidence type="ECO:0000256" key="3">
    <source>
        <dbReference type="ARBA" id="ARBA00022980"/>
    </source>
</evidence>
<dbReference type="RefSeq" id="XP_003745117.1">
    <property type="nucleotide sequence ID" value="XM_003745069.2"/>
</dbReference>
<evidence type="ECO:0000256" key="7">
    <source>
        <dbReference type="SAM" id="MobiDB-lite"/>
    </source>
</evidence>
<evidence type="ECO:0000256" key="5">
    <source>
        <dbReference type="ARBA" id="ARBA00023274"/>
    </source>
</evidence>
<comment type="subcellular location">
    <subcellularLocation>
        <location evidence="1">Mitochondrion</location>
    </subcellularLocation>
</comment>
<dbReference type="GO" id="GO:0005739">
    <property type="term" value="C:mitochondrion"/>
    <property type="evidence" value="ECO:0007669"/>
    <property type="project" value="UniProtKB-SubCell"/>
</dbReference>
<keyword evidence="5" id="KW-0687">Ribonucleoprotein</keyword>
<evidence type="ECO:0000256" key="6">
    <source>
        <dbReference type="ARBA" id="ARBA00035132"/>
    </source>
</evidence>
<keyword evidence="4" id="KW-0496">Mitochondrion</keyword>
<organism evidence="8 9">
    <name type="scientific">Galendromus occidentalis</name>
    <name type="common">western predatory mite</name>
    <dbReference type="NCBI Taxonomy" id="34638"/>
    <lineage>
        <taxon>Eukaryota</taxon>
        <taxon>Metazoa</taxon>
        <taxon>Ecdysozoa</taxon>
        <taxon>Arthropoda</taxon>
        <taxon>Chelicerata</taxon>
        <taxon>Arachnida</taxon>
        <taxon>Acari</taxon>
        <taxon>Parasitiformes</taxon>
        <taxon>Mesostigmata</taxon>
        <taxon>Gamasina</taxon>
        <taxon>Phytoseioidea</taxon>
        <taxon>Phytoseiidae</taxon>
        <taxon>Typhlodrominae</taxon>
        <taxon>Galendromus</taxon>
    </lineage>
</organism>
<dbReference type="CTD" id="51650"/>
<dbReference type="InterPro" id="IPR013219">
    <property type="entry name" value="Ribosomal_mS33"/>
</dbReference>
<dbReference type="GO" id="GO:0005840">
    <property type="term" value="C:ribosome"/>
    <property type="evidence" value="ECO:0007669"/>
    <property type="project" value="UniProtKB-KW"/>
</dbReference>
<feature type="region of interest" description="Disordered" evidence="7">
    <location>
        <begin position="82"/>
        <end position="104"/>
    </location>
</feature>
<evidence type="ECO:0000256" key="4">
    <source>
        <dbReference type="ARBA" id="ARBA00023128"/>
    </source>
</evidence>
<evidence type="ECO:0000313" key="9">
    <source>
        <dbReference type="RefSeq" id="XP_003745117.1"/>
    </source>
</evidence>
<dbReference type="Pfam" id="PF08293">
    <property type="entry name" value="MRP-S33"/>
    <property type="match status" value="1"/>
</dbReference>
<evidence type="ECO:0000256" key="1">
    <source>
        <dbReference type="ARBA" id="ARBA00004173"/>
    </source>
</evidence>
<dbReference type="PANTHER" id="PTHR13362:SF2">
    <property type="entry name" value="SMALL RIBOSOMAL SUBUNIT PROTEIN MS33"/>
    <property type="match status" value="1"/>
</dbReference>
<accession>A0AAJ6VYS4</accession>
<protein>
    <recommendedName>
        <fullName evidence="6">Small ribosomal subunit protein mS33</fullName>
    </recommendedName>
</protein>
<evidence type="ECO:0000313" key="8">
    <source>
        <dbReference type="Proteomes" id="UP000694867"/>
    </source>
</evidence>
<dbReference type="Proteomes" id="UP000694867">
    <property type="component" value="Unplaced"/>
</dbReference>
<name>A0AAJ6VYS4_9ACAR</name>
<proteinExistence type="inferred from homology"/>
<sequence length="104" mass="12155">MSAYARRMALLSARIFGEPYAASVAGGNSQVVRRFAEKPMDLKKEWIEYYPPLFQYNRLMLKLRAHGLFRDEHLDFQEEMKRLRKLRGKGPPKKGQGKRASLKK</sequence>
<dbReference type="AlphaFoldDB" id="A0AAJ6VYS4"/>